<organism evidence="1 2">
    <name type="scientific">Trifolium pratense</name>
    <name type="common">Red clover</name>
    <dbReference type="NCBI Taxonomy" id="57577"/>
    <lineage>
        <taxon>Eukaryota</taxon>
        <taxon>Viridiplantae</taxon>
        <taxon>Streptophyta</taxon>
        <taxon>Embryophyta</taxon>
        <taxon>Tracheophyta</taxon>
        <taxon>Spermatophyta</taxon>
        <taxon>Magnoliopsida</taxon>
        <taxon>eudicotyledons</taxon>
        <taxon>Gunneridae</taxon>
        <taxon>Pentapetalae</taxon>
        <taxon>rosids</taxon>
        <taxon>fabids</taxon>
        <taxon>Fabales</taxon>
        <taxon>Fabaceae</taxon>
        <taxon>Papilionoideae</taxon>
        <taxon>50 kb inversion clade</taxon>
        <taxon>NPAAA clade</taxon>
        <taxon>Hologalegina</taxon>
        <taxon>IRL clade</taxon>
        <taxon>Trifolieae</taxon>
        <taxon>Trifolium</taxon>
    </lineage>
</organism>
<gene>
    <name evidence="1" type="ORF">MILVUS5_LOCUS40352</name>
</gene>
<comment type="caution">
    <text evidence="1">The sequence shown here is derived from an EMBL/GenBank/DDBJ whole genome shotgun (WGS) entry which is preliminary data.</text>
</comment>
<keyword evidence="2" id="KW-1185">Reference proteome</keyword>
<evidence type="ECO:0000313" key="1">
    <source>
        <dbReference type="EMBL" id="CAJ2677971.1"/>
    </source>
</evidence>
<name>A0ACB0MBL2_TRIPR</name>
<dbReference type="EMBL" id="CASHSV030000823">
    <property type="protein sequence ID" value="CAJ2677971.1"/>
    <property type="molecule type" value="Genomic_DNA"/>
</dbReference>
<evidence type="ECO:0000313" key="2">
    <source>
        <dbReference type="Proteomes" id="UP001177021"/>
    </source>
</evidence>
<protein>
    <submittedName>
        <fullName evidence="1">Uncharacterized protein</fullName>
    </submittedName>
</protein>
<accession>A0ACB0MBL2</accession>
<dbReference type="Proteomes" id="UP001177021">
    <property type="component" value="Unassembled WGS sequence"/>
</dbReference>
<proteinExistence type="predicted"/>
<sequence length="252" mass="27662">MPLLWTNKNRVTRVFQIISDLHSSKLDASLVVQTRFPTSLINLFVKNRTRFTRPNSNKPFQRQTSDPLSPKTPSSIGCTVVSAESDCSDSPSLTQLITDENLPAKSGAVNSGRGVDRIGGNNNGSGSKSVLVTFFMMVVIVVSIASFEKLTIGITVSAFVLLFLEYAVKRVTLSSKSNVEIKLVAAESFITDSSSFEEIKVKDNTCCDDLTLDCIKGDKNSKGKRSAVKLKSKLKKLFSKKGKEKRDKRMPS</sequence>
<reference evidence="1" key="1">
    <citation type="submission" date="2023-10" db="EMBL/GenBank/DDBJ databases">
        <authorList>
            <person name="Rodriguez Cubillos JULIANA M."/>
            <person name="De Vega J."/>
        </authorList>
    </citation>
    <scope>NUCLEOTIDE SEQUENCE</scope>
</reference>